<proteinExistence type="predicted"/>
<organism evidence="6 7">
    <name type="scientific">Raphidocelis subcapitata</name>
    <dbReference type="NCBI Taxonomy" id="307507"/>
    <lineage>
        <taxon>Eukaryota</taxon>
        <taxon>Viridiplantae</taxon>
        <taxon>Chlorophyta</taxon>
        <taxon>core chlorophytes</taxon>
        <taxon>Chlorophyceae</taxon>
        <taxon>CS clade</taxon>
        <taxon>Sphaeropleales</taxon>
        <taxon>Selenastraceae</taxon>
        <taxon>Raphidocelis</taxon>
    </lineage>
</organism>
<dbReference type="SUPFAM" id="SSF53335">
    <property type="entry name" value="S-adenosyl-L-methionine-dependent methyltransferases"/>
    <property type="match status" value="1"/>
</dbReference>
<feature type="compositionally biased region" description="Gly residues" evidence="4">
    <location>
        <begin position="121"/>
        <end position="130"/>
    </location>
</feature>
<dbReference type="InterPro" id="IPR026480">
    <property type="entry name" value="RMT2_dom"/>
</dbReference>
<dbReference type="FunFam" id="3.40.50.150:FF:000135">
    <property type="entry name" value="Arginine N-methyltransferase 2"/>
    <property type="match status" value="1"/>
</dbReference>
<dbReference type="STRING" id="307507.A0A2V0NL15"/>
<feature type="domain" description="RMT2" evidence="5">
    <location>
        <begin position="140"/>
        <end position="375"/>
    </location>
</feature>
<name>A0A2V0NL15_9CHLO</name>
<dbReference type="PANTHER" id="PTHR32379">
    <property type="entry name" value="GUANIDINOACETATE N-METHYLTRANSFERASE"/>
    <property type="match status" value="1"/>
</dbReference>
<dbReference type="Proteomes" id="UP000247498">
    <property type="component" value="Unassembled WGS sequence"/>
</dbReference>
<keyword evidence="2 6" id="KW-0808">Transferase</keyword>
<dbReference type="SUPFAM" id="SSF48403">
    <property type="entry name" value="Ankyrin repeat"/>
    <property type="match status" value="1"/>
</dbReference>
<dbReference type="AlphaFoldDB" id="A0A2V0NL15"/>
<dbReference type="Gene3D" id="3.40.50.150">
    <property type="entry name" value="Vaccinia Virus protein VP39"/>
    <property type="match status" value="1"/>
</dbReference>
<dbReference type="PANTHER" id="PTHR32379:SF1">
    <property type="entry name" value="GUANIDINOACETATE N-METHYLTRANSFERASE"/>
    <property type="match status" value="1"/>
</dbReference>
<evidence type="ECO:0000256" key="2">
    <source>
        <dbReference type="ARBA" id="ARBA00022679"/>
    </source>
</evidence>
<protein>
    <submittedName>
        <fullName evidence="6">Arginine N-methyltransferase</fullName>
    </submittedName>
</protein>
<keyword evidence="1 6" id="KW-0489">Methyltransferase</keyword>
<comment type="caution">
    <text evidence="6">The sequence shown here is derived from an EMBL/GenBank/DDBJ whole genome shotgun (WGS) entry which is preliminary data.</text>
</comment>
<evidence type="ECO:0000256" key="3">
    <source>
        <dbReference type="ARBA" id="ARBA00022691"/>
    </source>
</evidence>
<accession>A0A2V0NL15</accession>
<dbReference type="GO" id="GO:0005634">
    <property type="term" value="C:nucleus"/>
    <property type="evidence" value="ECO:0007669"/>
    <property type="project" value="TreeGrafter"/>
</dbReference>
<dbReference type="GO" id="GO:0005737">
    <property type="term" value="C:cytoplasm"/>
    <property type="evidence" value="ECO:0007669"/>
    <property type="project" value="TreeGrafter"/>
</dbReference>
<dbReference type="InParanoid" id="A0A2V0NL15"/>
<dbReference type="Gene3D" id="1.25.40.20">
    <property type="entry name" value="Ankyrin repeat-containing domain"/>
    <property type="match status" value="1"/>
</dbReference>
<evidence type="ECO:0000259" key="5">
    <source>
        <dbReference type="PROSITE" id="PS51559"/>
    </source>
</evidence>
<feature type="compositionally biased region" description="Low complexity" evidence="4">
    <location>
        <begin position="131"/>
        <end position="142"/>
    </location>
</feature>
<dbReference type="GO" id="GO:0032259">
    <property type="term" value="P:methylation"/>
    <property type="evidence" value="ECO:0007669"/>
    <property type="project" value="UniProtKB-KW"/>
</dbReference>
<dbReference type="OrthoDB" id="19014at2759"/>
<dbReference type="GO" id="GO:0008757">
    <property type="term" value="F:S-adenosylmethionine-dependent methyltransferase activity"/>
    <property type="evidence" value="ECO:0007669"/>
    <property type="project" value="TreeGrafter"/>
</dbReference>
<reference evidence="6 7" key="1">
    <citation type="journal article" date="2018" name="Sci. Rep.">
        <title>Raphidocelis subcapitata (=Pseudokirchneriella subcapitata) provides an insight into genome evolution and environmental adaptations in the Sphaeropleales.</title>
        <authorList>
            <person name="Suzuki S."/>
            <person name="Yamaguchi H."/>
            <person name="Nakajima N."/>
            <person name="Kawachi M."/>
        </authorList>
    </citation>
    <scope>NUCLEOTIDE SEQUENCE [LARGE SCALE GENOMIC DNA]</scope>
    <source>
        <strain evidence="6 7">NIES-35</strain>
    </source>
</reference>
<dbReference type="InterPro" id="IPR051038">
    <property type="entry name" value="RMT2/GAMT_Mtase"/>
</dbReference>
<evidence type="ECO:0000256" key="1">
    <source>
        <dbReference type="ARBA" id="ARBA00022603"/>
    </source>
</evidence>
<dbReference type="PROSITE" id="PS51559">
    <property type="entry name" value="SAM_RMT2"/>
    <property type="match status" value="1"/>
</dbReference>
<evidence type="ECO:0000313" key="7">
    <source>
        <dbReference type="Proteomes" id="UP000247498"/>
    </source>
</evidence>
<feature type="region of interest" description="Disordered" evidence="4">
    <location>
        <begin position="121"/>
        <end position="142"/>
    </location>
</feature>
<evidence type="ECO:0000256" key="4">
    <source>
        <dbReference type="SAM" id="MobiDB-lite"/>
    </source>
</evidence>
<dbReference type="InterPro" id="IPR029063">
    <property type="entry name" value="SAM-dependent_MTases_sf"/>
</dbReference>
<gene>
    <name evidence="6" type="ORF">Rsub_00773</name>
</gene>
<evidence type="ECO:0000313" key="6">
    <source>
        <dbReference type="EMBL" id="GBF88061.1"/>
    </source>
</evidence>
<dbReference type="InterPro" id="IPR036770">
    <property type="entry name" value="Ankyrin_rpt-contain_sf"/>
</dbReference>
<sequence length="375" mass="39295">MSSAAAAAAGPSADTADAAADAALAAAAAAGDGPALAAALAAGGDACAPGPGGAAAEAGSLECVRMLLEEGAPWNALDDEGYCAGDYATASKERSVIELLMDWGVSCEQLLGAAGRAAAGGGASPSGSGGASASRPPGGAPAPNADYLSQRLVYDGDRLLDADGEAVMMGWELPLMVEHAKEICARGGDILNVGFGLGLVDEEIQKHSPRSHTIVEAHPDVHARMLELGWHTRPGVTILFGRWQDVLPQLLARSFDGVFFDTYGEYYEELHEFHSHLPKLMARGGIYSFFNGFASDNAFFHLVYGRLIQLELQRLGFSTEFRRLQVDTLGDDHWRDVRTRYWRWPWYFLPVCRLGGGGGGAAAAAEGEEGGAAVA</sequence>
<dbReference type="FunCoup" id="A0A2V0NL15">
    <property type="interactions" value="793"/>
</dbReference>
<dbReference type="EMBL" id="BDRX01000003">
    <property type="protein sequence ID" value="GBF88061.1"/>
    <property type="molecule type" value="Genomic_DNA"/>
</dbReference>
<keyword evidence="7" id="KW-1185">Reference proteome</keyword>
<keyword evidence="3" id="KW-0949">S-adenosyl-L-methionine</keyword>